<keyword evidence="7" id="KW-0735">Signal-anchor</keyword>
<dbReference type="eggNOG" id="KOG2100">
    <property type="taxonomic scope" value="Eukaryota"/>
</dbReference>
<evidence type="ECO:0000256" key="11">
    <source>
        <dbReference type="ARBA" id="ARBA00037847"/>
    </source>
</evidence>
<feature type="domain" description="Peptidase S9 prolyl oligopeptidase catalytic" evidence="14">
    <location>
        <begin position="630"/>
        <end position="801"/>
    </location>
</feature>
<dbReference type="InterPro" id="IPR002469">
    <property type="entry name" value="Peptidase_S9B_N"/>
</dbReference>
<keyword evidence="17" id="KW-1185">Reference proteome</keyword>
<keyword evidence="6" id="KW-0720">Serine protease</keyword>
<dbReference type="InterPro" id="IPR029058">
    <property type="entry name" value="AB_hydrolase_fold"/>
</dbReference>
<dbReference type="KEGG" id="aqu:105312417"/>
<sequence length="811" mass="91351">MAAPVQLVQQTTSKSFDSANEDGDDSSNELEAKASREDEECLLEQQPGVVTRKGPRSRSFRRICCLILIGLAVIFVLSFILEIAITLSFVLTSKNESPTSSSSQNLLTLQDVFDPSLQTKTYQGTWVKGGEIGGGDSQILHLSSTDGVTLFSPSENVTRTLLDKETVADLKISSVKLSPSGRYLLLIGDIKKVYRHSFIGKYYIHAFEPQENTCTWLLDIDVQYAQWSPFNDDVLVYVKDYNIIFYNAINSLYQQHTFDGEENQIYNGIPDWVYEEEVFSTNYAIWWAPDGQHTLYCTFNDTLVEQFQFPEYGPRTDEYTQIESISYPKAGSTNPYVKVWVVGASNIGKNESLELPPPNEFQNIDHYVLWGAWLNPSVAGVSWSNRRQDRVIHCLYNVNDTVTECNQVYTQVSDAWVEVVEPPVYTSNHMFIIDSVLVGSGDKFLHVVQVDLQTGNSNPLTTGEWEVTHIIGATDNDLLYISTKTNPWQRHIYNLVGECLTCDETEWTGSCQYWSGSCSDSLEYCMLQCSGPDIPFTITLKYEGGGFVPVVYLERNELLRESIASFDLPTVEVVTIPSNEPDEPSLYARVMYPPGSTRECDKTHPVLFYVYGGPYSQMIGEVAVTSRLFIAYLASEFDMMVVSVDGRGTGFRGDSFKHSVYRQLGQLETVDQLRGARFFQEKCYVDSSHFAIYGSSYGGYMAGMIESSGTGVFTAAISQSPVSDWHYYDSIYTERYMNLPTDNSDGYRVTSLLNRLSNVSVESLPHYLLIHGTGDDNVHFQNTAQLISVLTEREIQYQLMVGWCTCNYAKS</sequence>
<evidence type="ECO:0000313" key="17">
    <source>
        <dbReference type="Proteomes" id="UP000007879"/>
    </source>
</evidence>
<feature type="region of interest" description="Disordered" evidence="12">
    <location>
        <begin position="1"/>
        <end position="37"/>
    </location>
</feature>
<dbReference type="PANTHER" id="PTHR11731:SF200">
    <property type="entry name" value="DIPEPTIDYL PEPTIDASE 10, ISOFORM B"/>
    <property type="match status" value="1"/>
</dbReference>
<dbReference type="InterPro" id="IPR050278">
    <property type="entry name" value="Serine_Prot_S9B/DPPIV"/>
</dbReference>
<keyword evidence="2" id="KW-0031">Aminopeptidase</keyword>
<dbReference type="Proteomes" id="UP000007879">
    <property type="component" value="Unassembled WGS sequence"/>
</dbReference>
<evidence type="ECO:0000256" key="12">
    <source>
        <dbReference type="SAM" id="MobiDB-lite"/>
    </source>
</evidence>
<evidence type="ECO:0000256" key="10">
    <source>
        <dbReference type="ARBA" id="ARBA00023180"/>
    </source>
</evidence>
<feature type="domain" description="Dipeptidylpeptidase IV N-terminal" evidence="15">
    <location>
        <begin position="178"/>
        <end position="535"/>
    </location>
</feature>
<evidence type="ECO:0000256" key="7">
    <source>
        <dbReference type="ARBA" id="ARBA00022968"/>
    </source>
</evidence>
<keyword evidence="5" id="KW-0378">Hydrolase</keyword>
<dbReference type="SUPFAM" id="SSF53474">
    <property type="entry name" value="alpha/beta-Hydrolases"/>
    <property type="match status" value="1"/>
</dbReference>
<gene>
    <name evidence="16" type="primary">105312417</name>
</gene>
<proteinExistence type="predicted"/>
<evidence type="ECO:0000256" key="13">
    <source>
        <dbReference type="SAM" id="Phobius"/>
    </source>
</evidence>
<protein>
    <submittedName>
        <fullName evidence="16">Uncharacterized protein</fullName>
    </submittedName>
</protein>
<dbReference type="STRING" id="400682.A0A1X7V316"/>
<dbReference type="EnsemblMetazoa" id="XM_019995333.1">
    <property type="protein sequence ID" value="XP_019850892.1"/>
    <property type="gene ID" value="LOC105312417"/>
</dbReference>
<reference evidence="16" key="2">
    <citation type="submission" date="2017-05" db="UniProtKB">
        <authorList>
            <consortium name="EnsemblMetazoa"/>
        </authorList>
    </citation>
    <scope>IDENTIFICATION</scope>
</reference>
<evidence type="ECO:0000256" key="6">
    <source>
        <dbReference type="ARBA" id="ARBA00022825"/>
    </source>
</evidence>
<dbReference type="OrthoDB" id="16520at2759"/>
<feature type="compositionally biased region" description="Polar residues" evidence="12">
    <location>
        <begin position="7"/>
        <end position="18"/>
    </location>
</feature>
<evidence type="ECO:0000259" key="15">
    <source>
        <dbReference type="Pfam" id="PF00930"/>
    </source>
</evidence>
<keyword evidence="4 13" id="KW-0812">Transmembrane</keyword>
<evidence type="ECO:0000256" key="4">
    <source>
        <dbReference type="ARBA" id="ARBA00022692"/>
    </source>
</evidence>
<dbReference type="GO" id="GO:0008236">
    <property type="term" value="F:serine-type peptidase activity"/>
    <property type="evidence" value="ECO:0007669"/>
    <property type="project" value="UniProtKB-KW"/>
</dbReference>
<keyword evidence="3" id="KW-0645">Protease</keyword>
<dbReference type="GO" id="GO:0006508">
    <property type="term" value="P:proteolysis"/>
    <property type="evidence" value="ECO:0007669"/>
    <property type="project" value="UniProtKB-KW"/>
</dbReference>
<dbReference type="AlphaFoldDB" id="A0A1X7V316"/>
<dbReference type="GO" id="GO:0008239">
    <property type="term" value="F:dipeptidyl-peptidase activity"/>
    <property type="evidence" value="ECO:0007669"/>
    <property type="project" value="TreeGrafter"/>
</dbReference>
<accession>A0A1X7V316</accession>
<dbReference type="Gene3D" id="3.40.50.1820">
    <property type="entry name" value="alpha/beta hydrolase"/>
    <property type="match status" value="1"/>
</dbReference>
<reference evidence="17" key="1">
    <citation type="journal article" date="2010" name="Nature">
        <title>The Amphimedon queenslandica genome and the evolution of animal complexity.</title>
        <authorList>
            <person name="Srivastava M."/>
            <person name="Simakov O."/>
            <person name="Chapman J."/>
            <person name="Fahey B."/>
            <person name="Gauthier M.E."/>
            <person name="Mitros T."/>
            <person name="Richards G.S."/>
            <person name="Conaco C."/>
            <person name="Dacre M."/>
            <person name="Hellsten U."/>
            <person name="Larroux C."/>
            <person name="Putnam N.H."/>
            <person name="Stanke M."/>
            <person name="Adamska M."/>
            <person name="Darling A."/>
            <person name="Degnan S.M."/>
            <person name="Oakley T.H."/>
            <person name="Plachetzki D.C."/>
            <person name="Zhai Y."/>
            <person name="Adamski M."/>
            <person name="Calcino A."/>
            <person name="Cummins S.F."/>
            <person name="Goodstein D.M."/>
            <person name="Harris C."/>
            <person name="Jackson D.J."/>
            <person name="Leys S.P."/>
            <person name="Shu S."/>
            <person name="Woodcroft B.J."/>
            <person name="Vervoort M."/>
            <person name="Kosik K.S."/>
            <person name="Manning G."/>
            <person name="Degnan B.M."/>
            <person name="Rokhsar D.S."/>
        </authorList>
    </citation>
    <scope>NUCLEOTIDE SEQUENCE [LARGE SCALE GENOMIC DNA]</scope>
</reference>
<dbReference type="GO" id="GO:0004177">
    <property type="term" value="F:aminopeptidase activity"/>
    <property type="evidence" value="ECO:0007669"/>
    <property type="project" value="UniProtKB-KW"/>
</dbReference>
<evidence type="ECO:0000313" key="16">
    <source>
        <dbReference type="EnsemblMetazoa" id="Aqu2.1.34356_001"/>
    </source>
</evidence>
<feature type="compositionally biased region" description="Acidic residues" evidence="12">
    <location>
        <begin position="19"/>
        <end position="28"/>
    </location>
</feature>
<name>A0A1X7V316_AMPQE</name>
<dbReference type="Gene3D" id="2.140.10.30">
    <property type="entry name" value="Dipeptidylpeptidase IV, N-terminal domain"/>
    <property type="match status" value="1"/>
</dbReference>
<evidence type="ECO:0000256" key="9">
    <source>
        <dbReference type="ARBA" id="ARBA00023136"/>
    </source>
</evidence>
<dbReference type="Pfam" id="PF00326">
    <property type="entry name" value="Peptidase_S9"/>
    <property type="match status" value="1"/>
</dbReference>
<feature type="transmembrane region" description="Helical" evidence="13">
    <location>
        <begin position="63"/>
        <end position="91"/>
    </location>
</feature>
<evidence type="ECO:0000256" key="1">
    <source>
        <dbReference type="ARBA" id="ARBA00004606"/>
    </source>
</evidence>
<dbReference type="Pfam" id="PF00930">
    <property type="entry name" value="DPPIV_N"/>
    <property type="match status" value="1"/>
</dbReference>
<dbReference type="GO" id="GO:0005886">
    <property type="term" value="C:plasma membrane"/>
    <property type="evidence" value="ECO:0007669"/>
    <property type="project" value="TreeGrafter"/>
</dbReference>
<keyword evidence="8 13" id="KW-1133">Transmembrane helix</keyword>
<comment type="subcellular location">
    <subcellularLocation>
        <location evidence="11">Endomembrane system</location>
        <topology evidence="11">Single-pass membrane protein</topology>
    </subcellularLocation>
    <subcellularLocation>
        <location evidence="1">Membrane</location>
        <topology evidence="1">Single-pass type II membrane protein</topology>
    </subcellularLocation>
</comment>
<keyword evidence="10" id="KW-0325">Glycoprotein</keyword>
<evidence type="ECO:0000256" key="3">
    <source>
        <dbReference type="ARBA" id="ARBA00022670"/>
    </source>
</evidence>
<evidence type="ECO:0000256" key="2">
    <source>
        <dbReference type="ARBA" id="ARBA00022438"/>
    </source>
</evidence>
<evidence type="ECO:0000256" key="8">
    <source>
        <dbReference type="ARBA" id="ARBA00022989"/>
    </source>
</evidence>
<evidence type="ECO:0000259" key="14">
    <source>
        <dbReference type="Pfam" id="PF00326"/>
    </source>
</evidence>
<dbReference type="PANTHER" id="PTHR11731">
    <property type="entry name" value="PROTEASE FAMILY S9B,C DIPEPTIDYL-PEPTIDASE IV-RELATED"/>
    <property type="match status" value="1"/>
</dbReference>
<dbReference type="EnsemblMetazoa" id="Aqu2.1.34356_001">
    <property type="protein sequence ID" value="Aqu2.1.34356_001"/>
    <property type="gene ID" value="Aqu2.1.34356"/>
</dbReference>
<keyword evidence="9 13" id="KW-0472">Membrane</keyword>
<evidence type="ECO:0000256" key="5">
    <source>
        <dbReference type="ARBA" id="ARBA00022801"/>
    </source>
</evidence>
<organism evidence="16">
    <name type="scientific">Amphimedon queenslandica</name>
    <name type="common">Sponge</name>
    <dbReference type="NCBI Taxonomy" id="400682"/>
    <lineage>
        <taxon>Eukaryota</taxon>
        <taxon>Metazoa</taxon>
        <taxon>Porifera</taxon>
        <taxon>Demospongiae</taxon>
        <taxon>Heteroscleromorpha</taxon>
        <taxon>Haplosclerida</taxon>
        <taxon>Niphatidae</taxon>
        <taxon>Amphimedon</taxon>
    </lineage>
</organism>
<dbReference type="GO" id="GO:0012505">
    <property type="term" value="C:endomembrane system"/>
    <property type="evidence" value="ECO:0007669"/>
    <property type="project" value="UniProtKB-SubCell"/>
</dbReference>
<dbReference type="InParanoid" id="A0A1X7V316"/>
<dbReference type="InterPro" id="IPR001375">
    <property type="entry name" value="Peptidase_S9_cat"/>
</dbReference>
<dbReference type="SUPFAM" id="SSF82171">
    <property type="entry name" value="DPP6 N-terminal domain-like"/>
    <property type="match status" value="1"/>
</dbReference>